<dbReference type="InterPro" id="IPR004603">
    <property type="entry name" value="DNA_mismatch_endonuc_vsr"/>
</dbReference>
<keyword evidence="4" id="KW-0378">Hydrolase</keyword>
<evidence type="ECO:0000313" key="7">
    <source>
        <dbReference type="EMBL" id="MER6166089.1"/>
    </source>
</evidence>
<evidence type="ECO:0000256" key="1">
    <source>
        <dbReference type="ARBA" id="ARBA00022722"/>
    </source>
</evidence>
<evidence type="ECO:0000256" key="4">
    <source>
        <dbReference type="ARBA" id="ARBA00022801"/>
    </source>
</evidence>
<evidence type="ECO:0000256" key="5">
    <source>
        <dbReference type="ARBA" id="ARBA00023204"/>
    </source>
</evidence>
<dbReference type="Pfam" id="PF03852">
    <property type="entry name" value="Vsr"/>
    <property type="match status" value="1"/>
</dbReference>
<dbReference type="InterPro" id="IPR011335">
    <property type="entry name" value="Restrct_endonuc-II-like"/>
</dbReference>
<dbReference type="SUPFAM" id="SSF52980">
    <property type="entry name" value="Restriction endonuclease-like"/>
    <property type="match status" value="1"/>
</dbReference>
<dbReference type="Proteomes" id="UP001496720">
    <property type="component" value="Unassembled WGS sequence"/>
</dbReference>
<keyword evidence="3" id="KW-0227">DNA damage</keyword>
<reference evidence="7 8" key="1">
    <citation type="submission" date="2024-06" db="EMBL/GenBank/DDBJ databases">
        <title>The Natural Products Discovery Center: Release of the First 8490 Sequenced Strains for Exploring Actinobacteria Biosynthetic Diversity.</title>
        <authorList>
            <person name="Kalkreuter E."/>
            <person name="Kautsar S.A."/>
            <person name="Yang D."/>
            <person name="Bader C.D."/>
            <person name="Teijaro C.N."/>
            <person name="Fluegel L."/>
            <person name="Davis C.M."/>
            <person name="Simpson J.R."/>
            <person name="Lauterbach L."/>
            <person name="Steele A.D."/>
            <person name="Gui C."/>
            <person name="Meng S."/>
            <person name="Li G."/>
            <person name="Viehrig K."/>
            <person name="Ye F."/>
            <person name="Su P."/>
            <person name="Kiefer A.F."/>
            <person name="Nichols A."/>
            <person name="Cepeda A.J."/>
            <person name="Yan W."/>
            <person name="Fan B."/>
            <person name="Jiang Y."/>
            <person name="Adhikari A."/>
            <person name="Zheng C.-J."/>
            <person name="Schuster L."/>
            <person name="Cowan T.M."/>
            <person name="Smanski M.J."/>
            <person name="Chevrette M.G."/>
            <person name="De Carvalho L.P.S."/>
            <person name="Shen B."/>
        </authorList>
    </citation>
    <scope>NUCLEOTIDE SEQUENCE [LARGE SCALE GENOMIC DNA]</scope>
    <source>
        <strain evidence="7 8">NPDC001615</strain>
    </source>
</reference>
<keyword evidence="8" id="KW-1185">Reference proteome</keyword>
<dbReference type="EMBL" id="JBEOZY010000013">
    <property type="protein sequence ID" value="MER6166089.1"/>
    <property type="molecule type" value="Genomic_DNA"/>
</dbReference>
<keyword evidence="5" id="KW-0234">DNA repair</keyword>
<evidence type="ECO:0000256" key="2">
    <source>
        <dbReference type="ARBA" id="ARBA00022759"/>
    </source>
</evidence>
<dbReference type="Gene3D" id="3.40.960.10">
    <property type="entry name" value="VSR Endonuclease"/>
    <property type="match status" value="1"/>
</dbReference>
<dbReference type="CDD" id="cd00221">
    <property type="entry name" value="Vsr"/>
    <property type="match status" value="1"/>
</dbReference>
<dbReference type="GO" id="GO:0004519">
    <property type="term" value="F:endonuclease activity"/>
    <property type="evidence" value="ECO:0007669"/>
    <property type="project" value="UniProtKB-KW"/>
</dbReference>
<keyword evidence="1" id="KW-0540">Nuclease</keyword>
<evidence type="ECO:0000313" key="8">
    <source>
        <dbReference type="Proteomes" id="UP001496720"/>
    </source>
</evidence>
<dbReference type="RefSeq" id="WP_352147780.1">
    <property type="nucleotide sequence ID" value="NZ_JBEOZY010000013.1"/>
</dbReference>
<evidence type="ECO:0000256" key="3">
    <source>
        <dbReference type="ARBA" id="ARBA00022763"/>
    </source>
</evidence>
<protein>
    <submittedName>
        <fullName evidence="7">Very short patch repair endonuclease</fullName>
    </submittedName>
</protein>
<organism evidence="7 8">
    <name type="scientific">Streptomyces violaceorubidus</name>
    <dbReference type="NCBI Taxonomy" id="284042"/>
    <lineage>
        <taxon>Bacteria</taxon>
        <taxon>Bacillati</taxon>
        <taxon>Actinomycetota</taxon>
        <taxon>Actinomycetes</taxon>
        <taxon>Kitasatosporales</taxon>
        <taxon>Streptomycetaceae</taxon>
        <taxon>Streptomyces</taxon>
    </lineage>
</organism>
<accession>A0ABV1SWI1</accession>
<sequence>MRIQERRRGTPAPRDANARRVMVAQRSRDTAPELALRRALHSLGFRYRVDLPIVGMPRRRADVTFTKWRTAVFVQGCFWHACPSHLHAPRHNAEWWRQKLRGNARRDEETDAHLTLIGWLPLRIWEHETVDGAVERVTAALATRGHPRALAISTWTPMAERATEGS</sequence>
<gene>
    <name evidence="7" type="ORF">ABT188_16185</name>
</gene>
<keyword evidence="2 7" id="KW-0255">Endonuclease</keyword>
<comment type="similarity">
    <text evidence="6">Belongs to the Vsr family.</text>
</comment>
<dbReference type="NCBIfam" id="TIGR00632">
    <property type="entry name" value="vsr"/>
    <property type="match status" value="1"/>
</dbReference>
<name>A0ABV1SWI1_9ACTN</name>
<evidence type="ECO:0000256" key="6">
    <source>
        <dbReference type="ARBA" id="ARBA00029466"/>
    </source>
</evidence>
<comment type="caution">
    <text evidence="7">The sequence shown here is derived from an EMBL/GenBank/DDBJ whole genome shotgun (WGS) entry which is preliminary data.</text>
</comment>
<proteinExistence type="inferred from homology"/>